<dbReference type="AlphaFoldDB" id="A0A0P6Y257"/>
<dbReference type="InterPro" id="IPR013320">
    <property type="entry name" value="ConA-like_dom_sf"/>
</dbReference>
<dbReference type="RefSeq" id="WP_054534718.1">
    <property type="nucleotide sequence ID" value="NZ_LGKP01000021.1"/>
</dbReference>
<gene>
    <name evidence="1" type="ORF">SE18_12120</name>
</gene>
<dbReference type="PIRSF" id="PIRSF022704">
    <property type="entry name" value="UCP022704"/>
    <property type="match status" value="1"/>
</dbReference>
<name>A0A0P6Y257_9CHLR</name>
<dbReference type="Pfam" id="PF07081">
    <property type="entry name" value="DUF1349"/>
    <property type="match status" value="1"/>
</dbReference>
<organism evidence="1 2">
    <name type="scientific">Herpetosiphon geysericola</name>
    <dbReference type="NCBI Taxonomy" id="70996"/>
    <lineage>
        <taxon>Bacteria</taxon>
        <taxon>Bacillati</taxon>
        <taxon>Chloroflexota</taxon>
        <taxon>Chloroflexia</taxon>
        <taxon>Herpetosiphonales</taxon>
        <taxon>Herpetosiphonaceae</taxon>
        <taxon>Herpetosiphon</taxon>
    </lineage>
</organism>
<dbReference type="Proteomes" id="UP000050277">
    <property type="component" value="Unassembled WGS sequence"/>
</dbReference>
<sequence length="182" mass="20816">MQWLNEPQQWSSNDNVLTITPETKSDFWRTTHYGFIYDSGHFYYQVAENNFSCSVRVRANYQNQYDQAGLMVRLDEYNWLKCGIEYVDGVYHVSAVLTLEHSDWSVVKLAEAPEELWLTVTRNGDTLQVLYATEAAATPTMVRLGYFPPALPVQVGLMAAAPIQTGFSAEFRDFQLEALPQE</sequence>
<comment type="caution">
    <text evidence="1">The sequence shown here is derived from an EMBL/GenBank/DDBJ whole genome shotgun (WGS) entry which is preliminary data.</text>
</comment>
<keyword evidence="2" id="KW-1185">Reference proteome</keyword>
<dbReference type="STRING" id="70996.SE18_12120"/>
<dbReference type="EMBL" id="LGKP01000021">
    <property type="protein sequence ID" value="KPL86715.1"/>
    <property type="molecule type" value="Genomic_DNA"/>
</dbReference>
<proteinExistence type="predicted"/>
<dbReference type="PANTHER" id="PTHR35332:SF2">
    <property type="entry name" value="REGULATION OF ENOLASE PROTEIN 1"/>
    <property type="match status" value="1"/>
</dbReference>
<dbReference type="Gene3D" id="2.60.120.200">
    <property type="match status" value="1"/>
</dbReference>
<dbReference type="OrthoDB" id="9808724at2"/>
<protein>
    <recommendedName>
        <fullName evidence="3">Regulation of enolase 1</fullName>
    </recommendedName>
</protein>
<dbReference type="PANTHER" id="PTHR35332">
    <property type="entry name" value="REGULATION OF ENOLASE PROTEIN 1"/>
    <property type="match status" value="1"/>
</dbReference>
<evidence type="ECO:0000313" key="1">
    <source>
        <dbReference type="EMBL" id="KPL86715.1"/>
    </source>
</evidence>
<dbReference type="SUPFAM" id="SSF49899">
    <property type="entry name" value="Concanavalin A-like lectins/glucanases"/>
    <property type="match status" value="1"/>
</dbReference>
<evidence type="ECO:0008006" key="3">
    <source>
        <dbReference type="Google" id="ProtNLM"/>
    </source>
</evidence>
<evidence type="ECO:0000313" key="2">
    <source>
        <dbReference type="Proteomes" id="UP000050277"/>
    </source>
</evidence>
<dbReference type="InterPro" id="IPR015987">
    <property type="entry name" value="UCP022704"/>
</dbReference>
<reference evidence="1 2" key="1">
    <citation type="submission" date="2015-07" db="EMBL/GenBank/DDBJ databases">
        <title>Whole genome sequence of Herpetosiphon geysericola DSM 7119.</title>
        <authorList>
            <person name="Hemp J."/>
            <person name="Ward L.M."/>
            <person name="Pace L.A."/>
            <person name="Fischer W.W."/>
        </authorList>
    </citation>
    <scope>NUCLEOTIDE SEQUENCE [LARGE SCALE GENOMIC DNA]</scope>
    <source>
        <strain evidence="1 2">DSM 7119</strain>
    </source>
</reference>
<dbReference type="InterPro" id="IPR009784">
    <property type="entry name" value="DUF1349"/>
</dbReference>
<accession>A0A0P6Y257</accession>
<dbReference type="PATRIC" id="fig|70996.4.peg.4105"/>